<dbReference type="Proteomes" id="UP000789920">
    <property type="component" value="Unassembled WGS sequence"/>
</dbReference>
<accession>A0ACA9K7Y7</accession>
<reference evidence="1" key="1">
    <citation type="submission" date="2021-06" db="EMBL/GenBank/DDBJ databases">
        <authorList>
            <person name="Kallberg Y."/>
            <person name="Tangrot J."/>
            <person name="Rosling A."/>
        </authorList>
    </citation>
    <scope>NUCLEOTIDE SEQUENCE</scope>
    <source>
        <strain evidence="1">MA461A</strain>
    </source>
</reference>
<organism evidence="1 2">
    <name type="scientific">Racocetra persica</name>
    <dbReference type="NCBI Taxonomy" id="160502"/>
    <lineage>
        <taxon>Eukaryota</taxon>
        <taxon>Fungi</taxon>
        <taxon>Fungi incertae sedis</taxon>
        <taxon>Mucoromycota</taxon>
        <taxon>Glomeromycotina</taxon>
        <taxon>Glomeromycetes</taxon>
        <taxon>Diversisporales</taxon>
        <taxon>Gigasporaceae</taxon>
        <taxon>Racocetra</taxon>
    </lineage>
</organism>
<proteinExistence type="predicted"/>
<name>A0ACA9K7Y7_9GLOM</name>
<protein>
    <submittedName>
        <fullName evidence="1">2053_t:CDS:1</fullName>
    </submittedName>
</protein>
<dbReference type="EMBL" id="CAJVQC010000027">
    <property type="protein sequence ID" value="CAG8458047.1"/>
    <property type="molecule type" value="Genomic_DNA"/>
</dbReference>
<keyword evidence="2" id="KW-1185">Reference proteome</keyword>
<sequence>MAKQNQFQNEFEAEVRRLRDTKMYENTIAIYSEISRNSPKFRDEANYNMAYQLKINRENVLSLGFGCDQNITMAQKLLQDSSGLGFRPATIWINSHQKEIDFGASEAIKKNMI</sequence>
<comment type="caution">
    <text evidence="1">The sequence shown here is derived from an EMBL/GenBank/DDBJ whole genome shotgun (WGS) entry which is preliminary data.</text>
</comment>
<gene>
    <name evidence="1" type="ORF">RPERSI_LOCUS33</name>
</gene>
<evidence type="ECO:0000313" key="1">
    <source>
        <dbReference type="EMBL" id="CAG8458047.1"/>
    </source>
</evidence>
<evidence type="ECO:0000313" key="2">
    <source>
        <dbReference type="Proteomes" id="UP000789920"/>
    </source>
</evidence>